<accession>A0AAF1AJ60</accession>
<proteinExistence type="predicted"/>
<evidence type="ECO:0000313" key="1">
    <source>
        <dbReference type="EMBL" id="WOG82382.1"/>
    </source>
</evidence>
<name>A0AAF1AJ60_DAUCS</name>
<dbReference type="Pfam" id="PF14009">
    <property type="entry name" value="PADRE"/>
    <property type="match status" value="1"/>
</dbReference>
<dbReference type="PANTHER" id="PTHR33052">
    <property type="entry name" value="DUF4228 DOMAIN PROTEIN-RELATED"/>
    <property type="match status" value="1"/>
</dbReference>
<dbReference type="EMBL" id="CP093343">
    <property type="protein sequence ID" value="WOG82382.1"/>
    <property type="molecule type" value="Genomic_DNA"/>
</dbReference>
<keyword evidence="2" id="KW-1185">Reference proteome</keyword>
<reference evidence="1" key="1">
    <citation type="journal article" date="2016" name="Nat. Genet.">
        <title>A high-quality carrot genome assembly provides new insights into carotenoid accumulation and asterid genome evolution.</title>
        <authorList>
            <person name="Iorizzo M."/>
            <person name="Ellison S."/>
            <person name="Senalik D."/>
            <person name="Zeng P."/>
            <person name="Satapoomin P."/>
            <person name="Huang J."/>
            <person name="Bowman M."/>
            <person name="Iovene M."/>
            <person name="Sanseverino W."/>
            <person name="Cavagnaro P."/>
            <person name="Yildiz M."/>
            <person name="Macko-Podgorni A."/>
            <person name="Moranska E."/>
            <person name="Grzebelus E."/>
            <person name="Grzebelus D."/>
            <person name="Ashrafi H."/>
            <person name="Zheng Z."/>
            <person name="Cheng S."/>
            <person name="Spooner D."/>
            <person name="Van Deynze A."/>
            <person name="Simon P."/>
        </authorList>
    </citation>
    <scope>NUCLEOTIDE SEQUENCE</scope>
    <source>
        <tissue evidence="1">Leaf</tissue>
    </source>
</reference>
<sequence length="154" mass="16917">MGNLCCSTIMRKSEVLNWPSTAKVIHMNGRLQELRVSIKATHILSQHPDSFLCSSESMYIGSHPPKIPPDQQLQLGHIYFLIPTSRLHVPLSLQDLCSLAVRASTALQTKSLKIVPMTGHGHLVAKSKRSSNPLAAFEIVGKKSLVAGSWKPEN</sequence>
<organism evidence="1 2">
    <name type="scientific">Daucus carota subsp. sativus</name>
    <name type="common">Carrot</name>
    <dbReference type="NCBI Taxonomy" id="79200"/>
    <lineage>
        <taxon>Eukaryota</taxon>
        <taxon>Viridiplantae</taxon>
        <taxon>Streptophyta</taxon>
        <taxon>Embryophyta</taxon>
        <taxon>Tracheophyta</taxon>
        <taxon>Spermatophyta</taxon>
        <taxon>Magnoliopsida</taxon>
        <taxon>eudicotyledons</taxon>
        <taxon>Gunneridae</taxon>
        <taxon>Pentapetalae</taxon>
        <taxon>asterids</taxon>
        <taxon>campanulids</taxon>
        <taxon>Apiales</taxon>
        <taxon>Apiaceae</taxon>
        <taxon>Apioideae</taxon>
        <taxon>Scandiceae</taxon>
        <taxon>Daucinae</taxon>
        <taxon>Daucus</taxon>
        <taxon>Daucus sect. Daucus</taxon>
    </lineage>
</organism>
<protein>
    <submittedName>
        <fullName evidence="1">Uncharacterized protein</fullName>
    </submittedName>
</protein>
<gene>
    <name evidence="1" type="ORF">DCAR_0101546</name>
</gene>
<dbReference type="AlphaFoldDB" id="A0AAF1AJ60"/>
<dbReference type="Proteomes" id="UP000077755">
    <property type="component" value="Chromosome 1"/>
</dbReference>
<dbReference type="InterPro" id="IPR025322">
    <property type="entry name" value="PADRE_dom"/>
</dbReference>
<evidence type="ECO:0000313" key="2">
    <source>
        <dbReference type="Proteomes" id="UP000077755"/>
    </source>
</evidence>
<reference evidence="1" key="2">
    <citation type="submission" date="2022-03" db="EMBL/GenBank/DDBJ databases">
        <title>Draft title - Genomic analysis of global carrot germplasm unveils the trajectory of domestication and the origin of high carotenoid orange carrot.</title>
        <authorList>
            <person name="Iorizzo M."/>
            <person name="Ellison S."/>
            <person name="Senalik D."/>
            <person name="Macko-Podgorni A."/>
            <person name="Grzebelus D."/>
            <person name="Bostan H."/>
            <person name="Rolling W."/>
            <person name="Curaba J."/>
            <person name="Simon P."/>
        </authorList>
    </citation>
    <scope>NUCLEOTIDE SEQUENCE</scope>
    <source>
        <tissue evidence="1">Leaf</tissue>
    </source>
</reference>